<accession>A0ABV7HR05</accession>
<evidence type="ECO:0000313" key="3">
    <source>
        <dbReference type="Proteomes" id="UP001595548"/>
    </source>
</evidence>
<comment type="caution">
    <text evidence="2">The sequence shown here is derived from an EMBL/GenBank/DDBJ whole genome shotgun (WGS) entry which is preliminary data.</text>
</comment>
<evidence type="ECO:0000256" key="1">
    <source>
        <dbReference type="SAM" id="MobiDB-lite"/>
    </source>
</evidence>
<reference evidence="3" key="1">
    <citation type="journal article" date="2019" name="Int. J. Syst. Evol. Microbiol.">
        <title>The Global Catalogue of Microorganisms (GCM) 10K type strain sequencing project: providing services to taxonomists for standard genome sequencing and annotation.</title>
        <authorList>
            <consortium name="The Broad Institute Genomics Platform"/>
            <consortium name="The Broad Institute Genome Sequencing Center for Infectious Disease"/>
            <person name="Wu L."/>
            <person name="Ma J."/>
        </authorList>
    </citation>
    <scope>NUCLEOTIDE SEQUENCE [LARGE SCALE GENOMIC DNA]</scope>
    <source>
        <strain evidence="3">KCTC 52141</strain>
    </source>
</reference>
<gene>
    <name evidence="2" type="ORF">ACFOEB_07075</name>
</gene>
<name>A0ABV7HR05_9GAMM</name>
<evidence type="ECO:0008006" key="4">
    <source>
        <dbReference type="Google" id="ProtNLM"/>
    </source>
</evidence>
<evidence type="ECO:0000313" key="2">
    <source>
        <dbReference type="EMBL" id="MFC3154960.1"/>
    </source>
</evidence>
<dbReference type="Proteomes" id="UP001595548">
    <property type="component" value="Unassembled WGS sequence"/>
</dbReference>
<protein>
    <recommendedName>
        <fullName evidence="4">Lipoprotein</fullName>
    </recommendedName>
</protein>
<organism evidence="2 3">
    <name type="scientific">Gilvimarinus japonicus</name>
    <dbReference type="NCBI Taxonomy" id="1796469"/>
    <lineage>
        <taxon>Bacteria</taxon>
        <taxon>Pseudomonadati</taxon>
        <taxon>Pseudomonadota</taxon>
        <taxon>Gammaproteobacteria</taxon>
        <taxon>Cellvibrionales</taxon>
        <taxon>Cellvibrionaceae</taxon>
        <taxon>Gilvimarinus</taxon>
    </lineage>
</organism>
<sequence length="183" mass="19579">MTNYKWLTMTLCLALFQVGCDKPHETAAVASSSVANATVLSVAPANRVSAKPSLPVTVVAARQQVNVSEVTRVDLALKTSLSTGRFDVRITPDVGLVVVSGELEQQLTISNAEVLPMSLELRADQPGKYYVNIEVVSPEQVEGLNRRTLAVVVIAGRDGTKTLSADSKAEPKKHVLPAQETVQ</sequence>
<proteinExistence type="predicted"/>
<feature type="region of interest" description="Disordered" evidence="1">
    <location>
        <begin position="164"/>
        <end position="183"/>
    </location>
</feature>
<dbReference type="EMBL" id="JBHRTL010000006">
    <property type="protein sequence ID" value="MFC3154960.1"/>
    <property type="molecule type" value="Genomic_DNA"/>
</dbReference>
<dbReference type="RefSeq" id="WP_382415454.1">
    <property type="nucleotide sequence ID" value="NZ_AP031500.1"/>
</dbReference>
<keyword evidence="3" id="KW-1185">Reference proteome</keyword>